<dbReference type="EMBL" id="MU004230">
    <property type="protein sequence ID" value="KAF2674425.1"/>
    <property type="molecule type" value="Genomic_DNA"/>
</dbReference>
<accession>A0A6A6UQ54</accession>
<keyword evidence="2" id="KW-0472">Membrane</keyword>
<dbReference type="AlphaFoldDB" id="A0A6A6UQ54"/>
<keyword evidence="2" id="KW-1133">Transmembrane helix</keyword>
<organism evidence="3 4">
    <name type="scientific">Microthyrium microscopicum</name>
    <dbReference type="NCBI Taxonomy" id="703497"/>
    <lineage>
        <taxon>Eukaryota</taxon>
        <taxon>Fungi</taxon>
        <taxon>Dikarya</taxon>
        <taxon>Ascomycota</taxon>
        <taxon>Pezizomycotina</taxon>
        <taxon>Dothideomycetes</taxon>
        <taxon>Dothideomycetes incertae sedis</taxon>
        <taxon>Microthyriales</taxon>
        <taxon>Microthyriaceae</taxon>
        <taxon>Microthyrium</taxon>
    </lineage>
</organism>
<proteinExistence type="predicted"/>
<dbReference type="Proteomes" id="UP000799302">
    <property type="component" value="Unassembled WGS sequence"/>
</dbReference>
<evidence type="ECO:0008006" key="5">
    <source>
        <dbReference type="Google" id="ProtNLM"/>
    </source>
</evidence>
<dbReference type="Gene3D" id="3.90.550.10">
    <property type="entry name" value="Spore Coat Polysaccharide Biosynthesis Protein SpsA, Chain A"/>
    <property type="match status" value="1"/>
</dbReference>
<evidence type="ECO:0000256" key="1">
    <source>
        <dbReference type="SAM" id="MobiDB-lite"/>
    </source>
</evidence>
<gene>
    <name evidence="3" type="ORF">BT63DRAFT_435535</name>
</gene>
<evidence type="ECO:0000256" key="2">
    <source>
        <dbReference type="SAM" id="Phobius"/>
    </source>
</evidence>
<evidence type="ECO:0000313" key="4">
    <source>
        <dbReference type="Proteomes" id="UP000799302"/>
    </source>
</evidence>
<dbReference type="InterPro" id="IPR029044">
    <property type="entry name" value="Nucleotide-diphossugar_trans"/>
</dbReference>
<protein>
    <recommendedName>
        <fullName evidence="5">Glycosyltransferase family 8 protein</fullName>
    </recommendedName>
</protein>
<sequence length="385" mass="43679">MGKLLLTSSQVSIAISSFIIVSFTFLLFLAGYILQQQSLEQLHATLRPQQPSPRHNSNPVPTIEYTNSRSRLSRPLGRLQEQIHWHEPKAFDWSKLAHAQLATGPEQLCHALILFHELHRLRSPAPKLLLFPKSWVEERESGQEVPERNGDLDISLRMLKKASRQYGTILVPVSPVEKGANVTEPSSYSLASIFSLTRYDRIMVLPSPSLVLNARPLDSILAYFSLSTLSAYPPLSQASPSMLLIAPSKETYSSLAARKPFHKSDMELLRAEFPNSEPLLVETDPDFKPTLYKTVEQVRAPLAVGERFNATAFSESTAFMQLDDTQLPGAQYDVPYQKIVDLRPKDEDQGFVWEKMYSTYKDRRYRVCGMDLIDWPNDGEKMELK</sequence>
<name>A0A6A6UQ54_9PEZI</name>
<reference evidence="3" key="1">
    <citation type="journal article" date="2020" name="Stud. Mycol.">
        <title>101 Dothideomycetes genomes: a test case for predicting lifestyles and emergence of pathogens.</title>
        <authorList>
            <person name="Haridas S."/>
            <person name="Albert R."/>
            <person name="Binder M."/>
            <person name="Bloem J."/>
            <person name="Labutti K."/>
            <person name="Salamov A."/>
            <person name="Andreopoulos B."/>
            <person name="Baker S."/>
            <person name="Barry K."/>
            <person name="Bills G."/>
            <person name="Bluhm B."/>
            <person name="Cannon C."/>
            <person name="Castanera R."/>
            <person name="Culley D."/>
            <person name="Daum C."/>
            <person name="Ezra D."/>
            <person name="Gonzalez J."/>
            <person name="Henrissat B."/>
            <person name="Kuo A."/>
            <person name="Liang C."/>
            <person name="Lipzen A."/>
            <person name="Lutzoni F."/>
            <person name="Magnuson J."/>
            <person name="Mondo S."/>
            <person name="Nolan M."/>
            <person name="Ohm R."/>
            <person name="Pangilinan J."/>
            <person name="Park H.-J."/>
            <person name="Ramirez L."/>
            <person name="Alfaro M."/>
            <person name="Sun H."/>
            <person name="Tritt A."/>
            <person name="Yoshinaga Y."/>
            <person name="Zwiers L.-H."/>
            <person name="Turgeon B."/>
            <person name="Goodwin S."/>
            <person name="Spatafora J."/>
            <person name="Crous P."/>
            <person name="Grigoriev I."/>
        </authorList>
    </citation>
    <scope>NUCLEOTIDE SEQUENCE</scope>
    <source>
        <strain evidence="3">CBS 115976</strain>
    </source>
</reference>
<dbReference type="OrthoDB" id="5367275at2759"/>
<feature type="transmembrane region" description="Helical" evidence="2">
    <location>
        <begin position="12"/>
        <end position="34"/>
    </location>
</feature>
<keyword evidence="2" id="KW-0812">Transmembrane</keyword>
<keyword evidence="4" id="KW-1185">Reference proteome</keyword>
<feature type="region of interest" description="Disordered" evidence="1">
    <location>
        <begin position="46"/>
        <end position="66"/>
    </location>
</feature>
<evidence type="ECO:0000313" key="3">
    <source>
        <dbReference type="EMBL" id="KAF2674425.1"/>
    </source>
</evidence>
<feature type="compositionally biased region" description="Polar residues" evidence="1">
    <location>
        <begin position="47"/>
        <end position="66"/>
    </location>
</feature>